<name>A0ABV6SHA8_AZOPA</name>
<organism evidence="4 5">
    <name type="scientific">Azorhizophilus paspali</name>
    <name type="common">Azotobacter paspali</name>
    <dbReference type="NCBI Taxonomy" id="69963"/>
    <lineage>
        <taxon>Bacteria</taxon>
        <taxon>Pseudomonadati</taxon>
        <taxon>Pseudomonadota</taxon>
        <taxon>Gammaproteobacteria</taxon>
        <taxon>Pseudomonadales</taxon>
        <taxon>Pseudomonadaceae</taxon>
        <taxon>Azorhizophilus</taxon>
    </lineage>
</organism>
<proteinExistence type="inferred from homology"/>
<evidence type="ECO:0000256" key="3">
    <source>
        <dbReference type="ARBA" id="ARBA00022729"/>
    </source>
</evidence>
<accession>A0ABV6SHA8</accession>
<keyword evidence="2" id="KW-0813">Transport</keyword>
<dbReference type="EMBL" id="JBHLSS010000030">
    <property type="protein sequence ID" value="MFC0708923.1"/>
    <property type="molecule type" value="Genomic_DNA"/>
</dbReference>
<reference evidence="4 5" key="1">
    <citation type="submission" date="2024-09" db="EMBL/GenBank/DDBJ databases">
        <authorList>
            <person name="Sun Q."/>
            <person name="Mori K."/>
        </authorList>
    </citation>
    <scope>NUCLEOTIDE SEQUENCE [LARGE SCALE GENOMIC DNA]</scope>
    <source>
        <strain evidence="4 5">NCAIM B.01794</strain>
    </source>
</reference>
<keyword evidence="3" id="KW-0732">Signal</keyword>
<evidence type="ECO:0000313" key="4">
    <source>
        <dbReference type="EMBL" id="MFC0708923.1"/>
    </source>
</evidence>
<dbReference type="Proteomes" id="UP001589891">
    <property type="component" value="Unassembled WGS sequence"/>
</dbReference>
<evidence type="ECO:0000256" key="2">
    <source>
        <dbReference type="ARBA" id="ARBA00022448"/>
    </source>
</evidence>
<dbReference type="Gene3D" id="2.40.160.10">
    <property type="entry name" value="Porin"/>
    <property type="match status" value="1"/>
</dbReference>
<sequence>MVQNGPAKNLTLRCRNSTVRRDWGANNKFDDNRLIVSYPMSLF</sequence>
<evidence type="ECO:0000313" key="5">
    <source>
        <dbReference type="Proteomes" id="UP001589891"/>
    </source>
</evidence>
<dbReference type="InterPro" id="IPR005318">
    <property type="entry name" value="OM_porin_bac"/>
</dbReference>
<dbReference type="InterPro" id="IPR023614">
    <property type="entry name" value="Porin_dom_sf"/>
</dbReference>
<keyword evidence="5" id="KW-1185">Reference proteome</keyword>
<gene>
    <name evidence="4" type="ORF">ACFFGX_04710</name>
</gene>
<comment type="similarity">
    <text evidence="1">Belongs to the outer membrane porin (Opr) (TC 1.B.25) family.</text>
</comment>
<dbReference type="Pfam" id="PF03573">
    <property type="entry name" value="OprD"/>
    <property type="match status" value="1"/>
</dbReference>
<protein>
    <submittedName>
        <fullName evidence="4">OprD family outer membrane porin</fullName>
    </submittedName>
</protein>
<comment type="caution">
    <text evidence="4">The sequence shown here is derived from an EMBL/GenBank/DDBJ whole genome shotgun (WGS) entry which is preliminary data.</text>
</comment>
<evidence type="ECO:0000256" key="1">
    <source>
        <dbReference type="ARBA" id="ARBA00009075"/>
    </source>
</evidence>
<dbReference type="RefSeq" id="WP_376943348.1">
    <property type="nucleotide sequence ID" value="NZ_JBHLSS010000030.1"/>
</dbReference>